<accession>A0AA41Q6I5</accession>
<dbReference type="NCBIfam" id="TIGR00026">
    <property type="entry name" value="hi_GC_TIGR00026"/>
    <property type="match status" value="1"/>
</dbReference>
<protein>
    <submittedName>
        <fullName evidence="3">Nitroreductase family deazaflavin-dependent oxidoreductase</fullName>
    </submittedName>
</protein>
<dbReference type="RefSeq" id="WP_235056896.1">
    <property type="nucleotide sequence ID" value="NZ_JAKFHA010000030.1"/>
</dbReference>
<dbReference type="GO" id="GO:0070967">
    <property type="term" value="F:coenzyme F420 binding"/>
    <property type="evidence" value="ECO:0007669"/>
    <property type="project" value="TreeGrafter"/>
</dbReference>
<dbReference type="Gene3D" id="2.30.110.10">
    <property type="entry name" value="Electron Transport, Fmn-binding Protein, Chain A"/>
    <property type="match status" value="1"/>
</dbReference>
<dbReference type="Pfam" id="PF04075">
    <property type="entry name" value="F420H2_quin_red"/>
    <property type="match status" value="1"/>
</dbReference>
<dbReference type="GO" id="GO:0016491">
    <property type="term" value="F:oxidoreductase activity"/>
    <property type="evidence" value="ECO:0007669"/>
    <property type="project" value="InterPro"/>
</dbReference>
<comment type="catalytic activity">
    <reaction evidence="2">
        <text>oxidized coenzyme F420-(gamma-L-Glu)(n) + a quinol + H(+) = reduced coenzyme F420-(gamma-L-Glu)(n) + a quinone</text>
        <dbReference type="Rhea" id="RHEA:39663"/>
        <dbReference type="Rhea" id="RHEA-COMP:12939"/>
        <dbReference type="Rhea" id="RHEA-COMP:14378"/>
        <dbReference type="ChEBI" id="CHEBI:15378"/>
        <dbReference type="ChEBI" id="CHEBI:24646"/>
        <dbReference type="ChEBI" id="CHEBI:132124"/>
        <dbReference type="ChEBI" id="CHEBI:133980"/>
        <dbReference type="ChEBI" id="CHEBI:139511"/>
    </reaction>
</comment>
<dbReference type="PANTHER" id="PTHR39428:SF1">
    <property type="entry name" value="F420H(2)-DEPENDENT QUINONE REDUCTASE RV1261C"/>
    <property type="match status" value="1"/>
</dbReference>
<comment type="caution">
    <text evidence="3">The sequence shown here is derived from an EMBL/GenBank/DDBJ whole genome shotgun (WGS) entry which is preliminary data.</text>
</comment>
<dbReference type="AlphaFoldDB" id="A0AA41Q6I5"/>
<proteinExistence type="inferred from homology"/>
<dbReference type="InterPro" id="IPR012349">
    <property type="entry name" value="Split_barrel_FMN-bd"/>
</dbReference>
<dbReference type="SUPFAM" id="SSF50475">
    <property type="entry name" value="FMN-binding split barrel"/>
    <property type="match status" value="1"/>
</dbReference>
<dbReference type="GO" id="GO:0005886">
    <property type="term" value="C:plasma membrane"/>
    <property type="evidence" value="ECO:0007669"/>
    <property type="project" value="TreeGrafter"/>
</dbReference>
<reference evidence="3" key="1">
    <citation type="submission" date="2022-01" db="EMBL/GenBank/DDBJ databases">
        <title>Genome-Based Taxonomic Classification of the Phylum Actinobacteria.</title>
        <authorList>
            <person name="Gao Y."/>
        </authorList>
    </citation>
    <scope>NUCLEOTIDE SEQUENCE</scope>
    <source>
        <strain evidence="3">KLBMP 8922</strain>
    </source>
</reference>
<dbReference type="EMBL" id="JAKFHA010000030">
    <property type="protein sequence ID" value="MCF2532181.1"/>
    <property type="molecule type" value="Genomic_DNA"/>
</dbReference>
<keyword evidence="4" id="KW-1185">Reference proteome</keyword>
<gene>
    <name evidence="3" type="ORF">LZ495_33875</name>
</gene>
<evidence type="ECO:0000313" key="3">
    <source>
        <dbReference type="EMBL" id="MCF2532181.1"/>
    </source>
</evidence>
<name>A0AA41Q6I5_9ACTN</name>
<organism evidence="3 4">
    <name type="scientific">Yinghuangia soli</name>
    <dbReference type="NCBI Taxonomy" id="2908204"/>
    <lineage>
        <taxon>Bacteria</taxon>
        <taxon>Bacillati</taxon>
        <taxon>Actinomycetota</taxon>
        <taxon>Actinomycetes</taxon>
        <taxon>Kitasatosporales</taxon>
        <taxon>Streptomycetaceae</taxon>
        <taxon>Yinghuangia</taxon>
    </lineage>
</organism>
<comment type="similarity">
    <text evidence="1">Belongs to the F420H(2)-dependent quinone reductase family.</text>
</comment>
<evidence type="ECO:0000256" key="2">
    <source>
        <dbReference type="ARBA" id="ARBA00049106"/>
    </source>
</evidence>
<dbReference type="InterPro" id="IPR004378">
    <property type="entry name" value="F420H2_quin_Rdtase"/>
</dbReference>
<dbReference type="Proteomes" id="UP001165378">
    <property type="component" value="Unassembled WGS sequence"/>
</dbReference>
<evidence type="ECO:0000313" key="4">
    <source>
        <dbReference type="Proteomes" id="UP001165378"/>
    </source>
</evidence>
<dbReference type="PANTHER" id="PTHR39428">
    <property type="entry name" value="F420H(2)-DEPENDENT QUINONE REDUCTASE RV1261C"/>
    <property type="match status" value="1"/>
</dbReference>
<sequence>MGWYVRTFKRLGRLRWVAALGPRIVAADRKLQVRTRGRRSLMGRSFNPMLLTTTGRRSGEPRVSPLIYAAVDGGYVVAGTNFGQRHHPAWSGNLLAEPAATISIDGRETAVRARLVEDQGPERDRLWAAMTALWPAYDEYAGRAGRPIRLFLLAPVADEANGAANGGGPKPT</sequence>
<evidence type="ECO:0000256" key="1">
    <source>
        <dbReference type="ARBA" id="ARBA00008710"/>
    </source>
</evidence>